<evidence type="ECO:0000256" key="2">
    <source>
        <dbReference type="ARBA" id="ARBA00022690"/>
    </source>
</evidence>
<keyword evidence="3" id="KW-0722">Serine protease inhibitor</keyword>
<evidence type="ECO:0000313" key="7">
    <source>
        <dbReference type="RefSeq" id="XP_017031074.1"/>
    </source>
</evidence>
<dbReference type="InterPro" id="IPR023795">
    <property type="entry name" value="Serpin_CS"/>
</dbReference>
<dbReference type="Gene3D" id="2.30.39.10">
    <property type="entry name" value="Alpha-1-antitrypsin, domain 1"/>
    <property type="match status" value="1"/>
</dbReference>
<reference evidence="7" key="2">
    <citation type="submission" date="2025-08" db="UniProtKB">
        <authorList>
            <consortium name="RefSeq"/>
        </authorList>
    </citation>
    <scope>IDENTIFICATION</scope>
    <source>
        <strain evidence="7">14028-0561.14</strain>
        <tissue evidence="7">Whole fly</tissue>
    </source>
</reference>
<accession>A0A6P4J7K7</accession>
<gene>
    <name evidence="7" type="primary">Spn42Db</name>
</gene>
<dbReference type="Pfam" id="PF00079">
    <property type="entry name" value="Serpin"/>
    <property type="match status" value="1"/>
</dbReference>
<keyword evidence="6" id="KW-1185">Reference proteome</keyword>
<proteinExistence type="inferred from homology"/>
<dbReference type="GO" id="GO:0004867">
    <property type="term" value="F:serine-type endopeptidase inhibitor activity"/>
    <property type="evidence" value="ECO:0007669"/>
    <property type="project" value="UniProtKB-KW"/>
</dbReference>
<dbReference type="Proteomes" id="UP001652661">
    <property type="component" value="Chromosome 2L"/>
</dbReference>
<organism evidence="6 7">
    <name type="scientific">Drosophila kikkawai</name>
    <name type="common">Fruit fly</name>
    <dbReference type="NCBI Taxonomy" id="30033"/>
    <lineage>
        <taxon>Eukaryota</taxon>
        <taxon>Metazoa</taxon>
        <taxon>Ecdysozoa</taxon>
        <taxon>Arthropoda</taxon>
        <taxon>Hexapoda</taxon>
        <taxon>Insecta</taxon>
        <taxon>Pterygota</taxon>
        <taxon>Neoptera</taxon>
        <taxon>Endopterygota</taxon>
        <taxon>Diptera</taxon>
        <taxon>Brachycera</taxon>
        <taxon>Muscomorpha</taxon>
        <taxon>Ephydroidea</taxon>
        <taxon>Drosophilidae</taxon>
        <taxon>Drosophila</taxon>
        <taxon>Sophophora</taxon>
    </lineage>
</organism>
<dbReference type="PANTHER" id="PTHR11461">
    <property type="entry name" value="SERINE PROTEASE INHIBITOR, SERPIN"/>
    <property type="match status" value="1"/>
</dbReference>
<dbReference type="InterPro" id="IPR023796">
    <property type="entry name" value="Serpin_dom"/>
</dbReference>
<name>A0A6P4J7K7_DROKI</name>
<dbReference type="SUPFAM" id="SSF56574">
    <property type="entry name" value="Serpins"/>
    <property type="match status" value="1"/>
</dbReference>
<evidence type="ECO:0000259" key="5">
    <source>
        <dbReference type="SMART" id="SM00093"/>
    </source>
</evidence>
<evidence type="ECO:0000256" key="4">
    <source>
        <dbReference type="RuleBase" id="RU000411"/>
    </source>
</evidence>
<dbReference type="SMART" id="SM00093">
    <property type="entry name" value="SERPIN"/>
    <property type="match status" value="1"/>
</dbReference>
<comment type="similarity">
    <text evidence="1 4">Belongs to the serpin family.</text>
</comment>
<evidence type="ECO:0000313" key="6">
    <source>
        <dbReference type="Proteomes" id="UP001652661"/>
    </source>
</evidence>
<dbReference type="PANTHER" id="PTHR11461:SF211">
    <property type="entry name" value="GH10112P-RELATED"/>
    <property type="match status" value="1"/>
</dbReference>
<dbReference type="InterPro" id="IPR042178">
    <property type="entry name" value="Serpin_sf_1"/>
</dbReference>
<dbReference type="InterPro" id="IPR036186">
    <property type="entry name" value="Serpin_sf"/>
</dbReference>
<keyword evidence="2" id="KW-0646">Protease inhibitor</keyword>
<dbReference type="Gene3D" id="3.30.497.10">
    <property type="entry name" value="Antithrombin, subunit I, domain 2"/>
    <property type="match status" value="1"/>
</dbReference>
<dbReference type="PROSITE" id="PS00284">
    <property type="entry name" value="SERPIN"/>
    <property type="match status" value="1"/>
</dbReference>
<reference evidence="6" key="1">
    <citation type="submission" date="2025-05" db="UniProtKB">
        <authorList>
            <consortium name="RefSeq"/>
        </authorList>
    </citation>
    <scope>NUCLEOTIDE SEQUENCE [LARGE SCALE GENOMIC DNA]</scope>
    <source>
        <strain evidence="6">14028-0561.14</strain>
    </source>
</reference>
<feature type="domain" description="Serpin" evidence="5">
    <location>
        <begin position="15"/>
        <end position="375"/>
    </location>
</feature>
<dbReference type="CDD" id="cd19601">
    <property type="entry name" value="serpin42Da-like"/>
    <property type="match status" value="1"/>
</dbReference>
<dbReference type="OrthoDB" id="671595at2759"/>
<evidence type="ECO:0000256" key="1">
    <source>
        <dbReference type="ARBA" id="ARBA00009500"/>
    </source>
</evidence>
<evidence type="ECO:0000256" key="3">
    <source>
        <dbReference type="ARBA" id="ARBA00022900"/>
    </source>
</evidence>
<dbReference type="InterPro" id="IPR042185">
    <property type="entry name" value="Serpin_sf_2"/>
</dbReference>
<sequence>MQDAEFAKGLEHFTFRLHDQLTRANPDRNVVYSPLSIRTSGGMLRMAAVENSPTAAELDAGLRFSPGDVQSIAQSFDVVLRAYEQCGILKLANRLYVMMGLTPGKKFGSMLENNFHSKPIEIDFGSDQAAKTINSWVESQTNELIKDIIGPGVLSSRTRLVLVNAIHFKGEWVNKFDEEETKKEKFFLESKQSADVTMMHTRKNFFIGELPNLKATALRLDYSACNLAMIILLPDENSSLPNLEKLLASTSLEVLSSSMALELVDVKIPKFRADFQQELSDTFKLMSMGRIFSDQAELGEMLASRELISVSHIIHKAFIEVNEVGTEAAAATAVAIAFRSAHLPKALVFHANRPFFYAIYDKVHGFLFAGRFCTPPSERASNCKCDFGKSCNKCTRCTRCRQKD</sequence>
<dbReference type="RefSeq" id="XP_017031074.1">
    <property type="nucleotide sequence ID" value="XM_017175585.3"/>
</dbReference>
<dbReference type="AlphaFoldDB" id="A0A6P4J7K7"/>
<dbReference type="GO" id="GO:0005615">
    <property type="term" value="C:extracellular space"/>
    <property type="evidence" value="ECO:0007669"/>
    <property type="project" value="InterPro"/>
</dbReference>
<dbReference type="InterPro" id="IPR000215">
    <property type="entry name" value="Serpin_fam"/>
</dbReference>
<protein>
    <submittedName>
        <fullName evidence="7">Antichymotrypsin-2</fullName>
    </submittedName>
</protein>